<accession>A0A7Z0TQW4</accession>
<dbReference type="AlphaFoldDB" id="A0A7Z0TQW4"/>
<dbReference type="EMBL" id="CP088280">
    <property type="protein sequence ID" value="UGX98271.1"/>
    <property type="molecule type" value="Genomic_DNA"/>
</dbReference>
<reference evidence="1" key="3">
    <citation type="submission" date="2021-03" db="EMBL/GenBank/DDBJ databases">
        <title>Whole Genome Sequence of Bradyrhizobium sp. Strain 144S4.</title>
        <authorList>
            <person name="Bromfield E.S.P."/>
            <person name="Cloutier S."/>
        </authorList>
    </citation>
    <scope>NUCLEOTIDE SEQUENCE [LARGE SCALE GENOMIC DNA]</scope>
    <source>
        <strain evidence="1">144S4</strain>
    </source>
</reference>
<dbReference type="Proteomes" id="UP000664702">
    <property type="component" value="Chromosome"/>
</dbReference>
<dbReference type="KEGG" id="bban:J4G43_025585"/>
<reference evidence="4 5" key="1">
    <citation type="journal article" date="2017" name="Syst. Appl. Microbiol.">
        <title>Soybeans inoculated with root zone soils of Canadian native legumes harbour diverse and novel Bradyrhizobium spp. that possess agricultural potential.</title>
        <authorList>
            <person name="Bromfield E.S.P."/>
            <person name="Cloutier S."/>
            <person name="Tambong J.T."/>
            <person name="Tran Thi T.V."/>
        </authorList>
    </citation>
    <scope>NUCLEOTIDE SEQUENCE [LARGE SCALE GENOMIC DNA]</scope>
    <source>
        <strain evidence="4 5">323S2</strain>
    </source>
</reference>
<dbReference type="EMBL" id="CP086136">
    <property type="protein sequence ID" value="UEM17305.1"/>
    <property type="molecule type" value="Genomic_DNA"/>
</dbReference>
<evidence type="ECO:0000313" key="2">
    <source>
        <dbReference type="EMBL" id="NYY94908.1"/>
    </source>
</evidence>
<protein>
    <submittedName>
        <fullName evidence="2">Uncharacterized protein</fullName>
    </submittedName>
</protein>
<reference evidence="5 6" key="4">
    <citation type="journal article" date="2022" name="Int. J. Syst. Evol. Microbiol.">
        <title>Strains of Bradyrhizobium barranii sp. nov. associated with legumes native to Canada are symbionts of soybeans and belong to different subspecies (subsp. barranii subsp. nov. and subsp. apii subsp. nov.) and symbiovars (sv. glycinearum and sv. septentrionale).</title>
        <authorList>
            <person name="Bromfield E.S.P."/>
            <person name="Cloutier S."/>
            <person name="Wasai-Hara S."/>
            <person name="Minamisawa K."/>
        </authorList>
    </citation>
    <scope>NUCLEOTIDE SEQUENCE [LARGE SCALE GENOMIC DNA]</scope>
    <source>
        <strain evidence="6">144S4</strain>
        <strain evidence="4 5">323S2</strain>
    </source>
</reference>
<evidence type="ECO:0000313" key="1">
    <source>
        <dbReference type="EMBL" id="MBO1864552.1"/>
    </source>
</evidence>
<proteinExistence type="predicted"/>
<sequence>MAKCAPVAAAPRGLLVYYADYRCGHHITLTPDQVDQWPDDVRLSDLKPKFTCSKCGQRGADIRPDFEPPTMG</sequence>
<dbReference type="EMBL" id="JAGEMI010000001">
    <property type="protein sequence ID" value="MBO1864552.1"/>
    <property type="molecule type" value="Genomic_DNA"/>
</dbReference>
<evidence type="ECO:0000313" key="6">
    <source>
        <dbReference type="Proteomes" id="UP000664702"/>
    </source>
</evidence>
<organism evidence="2">
    <name type="scientific">Bradyrhizobium barranii subsp. barranii</name>
    <dbReference type="NCBI Taxonomy" id="2823807"/>
    <lineage>
        <taxon>Bacteria</taxon>
        <taxon>Pseudomonadati</taxon>
        <taxon>Pseudomonadota</taxon>
        <taxon>Alphaproteobacteria</taxon>
        <taxon>Hyphomicrobiales</taxon>
        <taxon>Nitrobacteraceae</taxon>
        <taxon>Bradyrhizobium</taxon>
        <taxon>Bradyrhizobium barranii</taxon>
    </lineage>
</organism>
<evidence type="ECO:0000313" key="3">
    <source>
        <dbReference type="EMBL" id="UEM17305.1"/>
    </source>
</evidence>
<gene>
    <name evidence="4" type="ORF">G6321_00025350</name>
    <name evidence="2" type="ORF">G6321_42875</name>
    <name evidence="3" type="ORF">J4G43_025585</name>
    <name evidence="1" type="ORF">J4G43_27595</name>
</gene>
<dbReference type="EMBL" id="JACBFH010000001">
    <property type="protein sequence ID" value="NYY94908.1"/>
    <property type="molecule type" value="Genomic_DNA"/>
</dbReference>
<reference evidence="2" key="2">
    <citation type="submission" date="2020-06" db="EMBL/GenBank/DDBJ databases">
        <title>Whole Genome Sequence of Bradyrhizobium sp. Strain 323S2.</title>
        <authorList>
            <person name="Bromfield E.S.P."/>
        </authorList>
    </citation>
    <scope>NUCLEOTIDE SEQUENCE [LARGE SCALE GENOMIC DNA]</scope>
    <source>
        <strain evidence="2">323S2</strain>
    </source>
</reference>
<evidence type="ECO:0000313" key="4">
    <source>
        <dbReference type="EMBL" id="UGX98271.1"/>
    </source>
</evidence>
<evidence type="ECO:0000313" key="5">
    <source>
        <dbReference type="Proteomes" id="UP000564836"/>
    </source>
</evidence>
<dbReference type="Proteomes" id="UP000564836">
    <property type="component" value="Chromosome"/>
</dbReference>
<name>A0A7Z0TQW4_9BRAD</name>
<dbReference type="RefSeq" id="WP_166341434.1">
    <property type="nucleotide sequence ID" value="NZ_CP086136.1"/>
</dbReference>